<comment type="caution">
    <text evidence="4">The sequence shown here is derived from an EMBL/GenBank/DDBJ whole genome shotgun (WGS) entry which is preliminary data.</text>
</comment>
<gene>
    <name evidence="4" type="ORF">ABR189_23975</name>
</gene>
<reference evidence="4 5" key="1">
    <citation type="submission" date="2024-06" db="EMBL/GenBank/DDBJ databases">
        <title>Chitinophaga defluvii sp. nov., isolated from municipal sewage.</title>
        <authorList>
            <person name="Zhang L."/>
        </authorList>
    </citation>
    <scope>NUCLEOTIDE SEQUENCE [LARGE SCALE GENOMIC DNA]</scope>
    <source>
        <strain evidence="4 5">H8</strain>
    </source>
</reference>
<name>A0ABV2TBQ7_9BACT</name>
<feature type="domain" description="Protein FecR C-terminal" evidence="3">
    <location>
        <begin position="266"/>
        <end position="334"/>
    </location>
</feature>
<dbReference type="PANTHER" id="PTHR30273:SF2">
    <property type="entry name" value="PROTEIN FECR"/>
    <property type="match status" value="1"/>
</dbReference>
<dbReference type="InterPro" id="IPR012373">
    <property type="entry name" value="Ferrdict_sens_TM"/>
</dbReference>
<dbReference type="EMBL" id="JBEXAC010000002">
    <property type="protein sequence ID" value="MET7000471.1"/>
    <property type="molecule type" value="Genomic_DNA"/>
</dbReference>
<dbReference type="PIRSF" id="PIRSF018266">
    <property type="entry name" value="FecR"/>
    <property type="match status" value="1"/>
</dbReference>
<evidence type="ECO:0000259" key="3">
    <source>
        <dbReference type="Pfam" id="PF16344"/>
    </source>
</evidence>
<evidence type="ECO:0000313" key="5">
    <source>
        <dbReference type="Proteomes" id="UP001549749"/>
    </source>
</evidence>
<feature type="domain" description="FecR protein" evidence="2">
    <location>
        <begin position="135"/>
        <end position="222"/>
    </location>
</feature>
<dbReference type="Pfam" id="PF16344">
    <property type="entry name" value="FecR_C"/>
    <property type="match status" value="1"/>
</dbReference>
<dbReference type="Gene3D" id="3.55.50.30">
    <property type="match status" value="1"/>
</dbReference>
<dbReference type="Proteomes" id="UP001549749">
    <property type="component" value="Unassembled WGS sequence"/>
</dbReference>
<dbReference type="PANTHER" id="PTHR30273">
    <property type="entry name" value="PERIPLASMIC SIGNAL SENSOR AND SIGMA FACTOR ACTIVATOR FECR-RELATED"/>
    <property type="match status" value="1"/>
</dbReference>
<organism evidence="4 5">
    <name type="scientific">Chitinophaga defluvii</name>
    <dbReference type="NCBI Taxonomy" id="3163343"/>
    <lineage>
        <taxon>Bacteria</taxon>
        <taxon>Pseudomonadati</taxon>
        <taxon>Bacteroidota</taxon>
        <taxon>Chitinophagia</taxon>
        <taxon>Chitinophagales</taxon>
        <taxon>Chitinophagaceae</taxon>
        <taxon>Chitinophaga</taxon>
    </lineage>
</organism>
<keyword evidence="5" id="KW-1185">Reference proteome</keyword>
<dbReference type="RefSeq" id="WP_354663030.1">
    <property type="nucleotide sequence ID" value="NZ_JBEXAC010000002.1"/>
</dbReference>
<sequence length="343" mass="39157">MSSNPIRLKYLFEKYLQNTCNKKELEEFWQLMSQLSENDLISGEMMALWDKMPPAYQPSRKADKEKIYASIFERAAAQEINYKMLHQKTSRPLVRLWQAAAVLLICLALGWWQWGRQVSPPPQQVAVTEKKARVHQVISLPDGSTVILNNDSKLDFPPVFSGNSRDVYLTGEAYFEVRKQAHKPFIVHTGRFVTTVLGTRFNIKAQLDDPDFAVTVTNGKVRVSDDKKELGTLLENDQMVVSKASGQATQQVVNGREVIAWTRQDLFFKNITLEAAMMILSDHYNTKILFRNDALQHCRFTGTFFSNNGLEQVLNIITGVTDTEWKKENDTIWIEGKGCTGNE</sequence>
<dbReference type="InterPro" id="IPR006860">
    <property type="entry name" value="FecR"/>
</dbReference>
<proteinExistence type="predicted"/>
<protein>
    <submittedName>
        <fullName evidence="4">FecR domain-containing protein</fullName>
    </submittedName>
</protein>
<keyword evidence="1" id="KW-0812">Transmembrane</keyword>
<dbReference type="Pfam" id="PF04773">
    <property type="entry name" value="FecR"/>
    <property type="match status" value="1"/>
</dbReference>
<accession>A0ABV2TBQ7</accession>
<dbReference type="InterPro" id="IPR032508">
    <property type="entry name" value="FecR_C"/>
</dbReference>
<keyword evidence="1" id="KW-0472">Membrane</keyword>
<evidence type="ECO:0000256" key="1">
    <source>
        <dbReference type="SAM" id="Phobius"/>
    </source>
</evidence>
<evidence type="ECO:0000313" key="4">
    <source>
        <dbReference type="EMBL" id="MET7000471.1"/>
    </source>
</evidence>
<feature type="transmembrane region" description="Helical" evidence="1">
    <location>
        <begin position="93"/>
        <end position="114"/>
    </location>
</feature>
<evidence type="ECO:0000259" key="2">
    <source>
        <dbReference type="Pfam" id="PF04773"/>
    </source>
</evidence>
<keyword evidence="1" id="KW-1133">Transmembrane helix</keyword>
<dbReference type="Gene3D" id="2.60.120.1440">
    <property type="match status" value="1"/>
</dbReference>